<gene>
    <name evidence="2" type="ORF">EVAR_62751_1</name>
</gene>
<evidence type="ECO:0000313" key="3">
    <source>
        <dbReference type="Proteomes" id="UP000299102"/>
    </source>
</evidence>
<dbReference type="EMBL" id="BGZK01001679">
    <property type="protein sequence ID" value="GBP84453.1"/>
    <property type="molecule type" value="Genomic_DNA"/>
</dbReference>
<keyword evidence="3" id="KW-1185">Reference proteome</keyword>
<name>A0A4C1ZBA4_EUMVA</name>
<evidence type="ECO:0000256" key="1">
    <source>
        <dbReference type="SAM" id="MobiDB-lite"/>
    </source>
</evidence>
<protein>
    <submittedName>
        <fullName evidence="2">Uncharacterized protein</fullName>
    </submittedName>
</protein>
<dbReference type="AlphaFoldDB" id="A0A4C1ZBA4"/>
<organism evidence="2 3">
    <name type="scientific">Eumeta variegata</name>
    <name type="common">Bagworm moth</name>
    <name type="synonym">Eumeta japonica</name>
    <dbReference type="NCBI Taxonomy" id="151549"/>
    <lineage>
        <taxon>Eukaryota</taxon>
        <taxon>Metazoa</taxon>
        <taxon>Ecdysozoa</taxon>
        <taxon>Arthropoda</taxon>
        <taxon>Hexapoda</taxon>
        <taxon>Insecta</taxon>
        <taxon>Pterygota</taxon>
        <taxon>Neoptera</taxon>
        <taxon>Endopterygota</taxon>
        <taxon>Lepidoptera</taxon>
        <taxon>Glossata</taxon>
        <taxon>Ditrysia</taxon>
        <taxon>Tineoidea</taxon>
        <taxon>Psychidae</taxon>
        <taxon>Oiketicinae</taxon>
        <taxon>Eumeta</taxon>
    </lineage>
</organism>
<accession>A0A4C1ZBA4</accession>
<proteinExistence type="predicted"/>
<evidence type="ECO:0000313" key="2">
    <source>
        <dbReference type="EMBL" id="GBP84453.1"/>
    </source>
</evidence>
<feature type="region of interest" description="Disordered" evidence="1">
    <location>
        <begin position="40"/>
        <end position="60"/>
    </location>
</feature>
<comment type="caution">
    <text evidence="2">The sequence shown here is derived from an EMBL/GenBank/DDBJ whole genome shotgun (WGS) entry which is preliminary data.</text>
</comment>
<sequence length="79" mass="8812">MWKKALVNARLRARRAVHPEVIRRPSYARVLCLGAAGAVRCPRSDSPQGRGQAARCPPAWHFQSAPRRAAQLATPRLHH</sequence>
<dbReference type="Proteomes" id="UP000299102">
    <property type="component" value="Unassembled WGS sequence"/>
</dbReference>
<reference evidence="2 3" key="1">
    <citation type="journal article" date="2019" name="Commun. Biol.">
        <title>The bagworm genome reveals a unique fibroin gene that provides high tensile strength.</title>
        <authorList>
            <person name="Kono N."/>
            <person name="Nakamura H."/>
            <person name="Ohtoshi R."/>
            <person name="Tomita M."/>
            <person name="Numata K."/>
            <person name="Arakawa K."/>
        </authorList>
    </citation>
    <scope>NUCLEOTIDE SEQUENCE [LARGE SCALE GENOMIC DNA]</scope>
</reference>